<comment type="caution">
    <text evidence="1">The sequence shown here is derived from an EMBL/GenBank/DDBJ whole genome shotgun (WGS) entry which is preliminary data.</text>
</comment>
<dbReference type="EMBL" id="FLUX01000052">
    <property type="protein sequence ID" value="SCA75306.1"/>
    <property type="molecule type" value="Genomic_DNA"/>
</dbReference>
<reference evidence="1 2" key="1">
    <citation type="submission" date="2016-04" db="EMBL/GenBank/DDBJ databases">
        <authorList>
            <person name="Mornico D."/>
        </authorList>
    </citation>
    <scope>NUCLEOTIDE SEQUENCE [LARGE SCALE GENOMIC DNA]</scope>
    <source>
        <strain evidence="1 2">A121</strain>
    </source>
</reference>
<organism evidence="1 2">
    <name type="scientific">Citrobacter europaeus</name>
    <dbReference type="NCBI Taxonomy" id="1914243"/>
    <lineage>
        <taxon>Bacteria</taxon>
        <taxon>Pseudomonadati</taxon>
        <taxon>Pseudomonadota</taxon>
        <taxon>Gammaproteobacteria</taxon>
        <taxon>Enterobacterales</taxon>
        <taxon>Enterobacteriaceae</taxon>
        <taxon>Citrobacter</taxon>
    </lineage>
</organism>
<protein>
    <submittedName>
        <fullName evidence="1">Uncharacterized protein</fullName>
    </submittedName>
</protein>
<evidence type="ECO:0000313" key="1">
    <source>
        <dbReference type="EMBL" id="SCA75306.1"/>
    </source>
</evidence>
<proteinExistence type="predicted"/>
<gene>
    <name evidence="1" type="ORF">BN4901_4922</name>
</gene>
<name>A0ABY0JYG9_9ENTR</name>
<dbReference type="Proteomes" id="UP000195338">
    <property type="component" value="Unassembled WGS sequence"/>
</dbReference>
<accession>A0ABY0JYG9</accession>
<sequence>MDFLKSQQGQMRPKNGRLPKKAAIIHKIPAFVGTTARLGKMICCKDPLLSPQ</sequence>
<evidence type="ECO:0000313" key="2">
    <source>
        <dbReference type="Proteomes" id="UP000195338"/>
    </source>
</evidence>
<keyword evidence="2" id="KW-1185">Reference proteome</keyword>